<organism evidence="2 3">
    <name type="scientific">Alkalitalea saponilacus</name>
    <dbReference type="NCBI Taxonomy" id="889453"/>
    <lineage>
        <taxon>Bacteria</taxon>
        <taxon>Pseudomonadati</taxon>
        <taxon>Bacteroidota</taxon>
        <taxon>Bacteroidia</taxon>
        <taxon>Marinilabiliales</taxon>
        <taxon>Marinilabiliaceae</taxon>
        <taxon>Alkalitalea</taxon>
    </lineage>
</organism>
<evidence type="ECO:0000313" key="2">
    <source>
        <dbReference type="EMBL" id="SKC14673.1"/>
    </source>
</evidence>
<dbReference type="Gene3D" id="2.40.30.10">
    <property type="entry name" value="Translation factors"/>
    <property type="match status" value="1"/>
</dbReference>
<dbReference type="InterPro" id="IPR017938">
    <property type="entry name" value="Riboflavin_synthase-like_b-brl"/>
</dbReference>
<dbReference type="SUPFAM" id="SSF52343">
    <property type="entry name" value="Ferredoxin reductase-like, C-terminal NADP-linked domain"/>
    <property type="match status" value="1"/>
</dbReference>
<dbReference type="InterPro" id="IPR017927">
    <property type="entry name" value="FAD-bd_FR_type"/>
</dbReference>
<reference evidence="2 3" key="1">
    <citation type="submission" date="2017-02" db="EMBL/GenBank/DDBJ databases">
        <authorList>
            <person name="Peterson S.W."/>
        </authorList>
    </citation>
    <scope>NUCLEOTIDE SEQUENCE [LARGE SCALE GENOMIC DNA]</scope>
    <source>
        <strain evidence="2 3">DSM 24412</strain>
    </source>
</reference>
<dbReference type="Pfam" id="PF00970">
    <property type="entry name" value="FAD_binding_6"/>
    <property type="match status" value="1"/>
</dbReference>
<accession>A0A1T5H1V1</accession>
<dbReference type="Gene3D" id="3.40.50.80">
    <property type="entry name" value="Nucleotide-binding domain of ferredoxin-NADP reductase (FNR) module"/>
    <property type="match status" value="1"/>
</dbReference>
<sequence length="219" mass="25186">MNRAEFFPHRIISKTDVTKSTFVLRLERNNLEFRTGQHINVGPVENGYTREYSIYSGEHDNYLEVLIKEVSNGFVSPHLRKLNSGDVVMVEPPLGYFFLPSEHLLQKKFLFVATGTGIAPYHSFIKSWSDIDYTLLHGVTDISESIQPSFYDPNQLILCTSRSNEGHFSGRVTKWLSENDLQGYDHVYLCGNRNMINDVYYLLNKKGIESEKISAEAYF</sequence>
<dbReference type="PRINTS" id="PR00371">
    <property type="entry name" value="FPNCR"/>
</dbReference>
<dbReference type="Proteomes" id="UP000191055">
    <property type="component" value="Unassembled WGS sequence"/>
</dbReference>
<protein>
    <submittedName>
        <fullName evidence="2">Ferredoxin--NADP+ reductase</fullName>
    </submittedName>
</protein>
<evidence type="ECO:0000313" key="3">
    <source>
        <dbReference type="Proteomes" id="UP000191055"/>
    </source>
</evidence>
<feature type="domain" description="FAD-binding FR-type" evidence="1">
    <location>
        <begin position="4"/>
        <end position="100"/>
    </location>
</feature>
<dbReference type="PANTHER" id="PTHR47354">
    <property type="entry name" value="NADH OXIDOREDUCTASE HCR"/>
    <property type="match status" value="1"/>
</dbReference>
<evidence type="ECO:0000259" key="1">
    <source>
        <dbReference type="PROSITE" id="PS51384"/>
    </source>
</evidence>
<proteinExistence type="predicted"/>
<dbReference type="KEGG" id="asx:CDL62_18115"/>
<dbReference type="InterPro" id="IPR008333">
    <property type="entry name" value="Cbr1-like_FAD-bd_dom"/>
</dbReference>
<name>A0A1T5H1V1_9BACT</name>
<dbReference type="InterPro" id="IPR039261">
    <property type="entry name" value="FNR_nucleotide-bd"/>
</dbReference>
<dbReference type="PANTHER" id="PTHR47354:SF5">
    <property type="entry name" value="PROTEIN RFBI"/>
    <property type="match status" value="1"/>
</dbReference>
<dbReference type="OrthoDB" id="9789468at2"/>
<dbReference type="RefSeq" id="WP_079557772.1">
    <property type="nucleotide sequence ID" value="NZ_CP021904.1"/>
</dbReference>
<dbReference type="STRING" id="889453.SAMN03080601_02040"/>
<dbReference type="PROSITE" id="PS51384">
    <property type="entry name" value="FAD_FR"/>
    <property type="match status" value="1"/>
</dbReference>
<dbReference type="SUPFAM" id="SSF63380">
    <property type="entry name" value="Riboflavin synthase domain-like"/>
    <property type="match status" value="1"/>
</dbReference>
<dbReference type="InterPro" id="IPR001709">
    <property type="entry name" value="Flavoprot_Pyr_Nucl_cyt_Rdtase"/>
</dbReference>
<keyword evidence="3" id="KW-1185">Reference proteome</keyword>
<dbReference type="InterPro" id="IPR050415">
    <property type="entry name" value="MRET"/>
</dbReference>
<dbReference type="AlphaFoldDB" id="A0A1T5H1V1"/>
<dbReference type="EMBL" id="FUYV01000011">
    <property type="protein sequence ID" value="SKC14673.1"/>
    <property type="molecule type" value="Genomic_DNA"/>
</dbReference>
<gene>
    <name evidence="2" type="ORF">SAMN03080601_02040</name>
</gene>
<dbReference type="GO" id="GO:0016491">
    <property type="term" value="F:oxidoreductase activity"/>
    <property type="evidence" value="ECO:0007669"/>
    <property type="project" value="InterPro"/>
</dbReference>